<reference evidence="1 2" key="1">
    <citation type="submission" date="2024-09" db="EMBL/GenBank/DDBJ databases">
        <authorList>
            <person name="Sun Q."/>
            <person name="Mori K."/>
        </authorList>
    </citation>
    <scope>NUCLEOTIDE SEQUENCE [LARGE SCALE GENOMIC DNA]</scope>
    <source>
        <strain evidence="1 2">CCM 7650</strain>
    </source>
</reference>
<gene>
    <name evidence="1" type="ORF">ACFFIP_16950</name>
</gene>
<dbReference type="RefSeq" id="WP_382388918.1">
    <property type="nucleotide sequence ID" value="NZ_JBHLWI010000050.1"/>
</dbReference>
<sequence length="156" mass="18025">MNNFQSLLIKATLIFSFAFVTIQIYAQEGHIYSSRGYALSGYDAVAYFTQNKAVIGDKDKYSHKFEGVYYAFSSLENYNLFKANPKKYQPQYGGYCSYAMATKGSKVSADPEAFEVRDGKLHVFYRKQGLENWKKEGPIKLRSQADANWRKIIYRR</sequence>
<dbReference type="Proteomes" id="UP001589797">
    <property type="component" value="Unassembled WGS sequence"/>
</dbReference>
<keyword evidence="2" id="KW-1185">Reference proteome</keyword>
<accession>A0ABV6FX49</accession>
<proteinExistence type="predicted"/>
<evidence type="ECO:0000313" key="1">
    <source>
        <dbReference type="EMBL" id="MFC0264377.1"/>
    </source>
</evidence>
<evidence type="ECO:0000313" key="2">
    <source>
        <dbReference type="Proteomes" id="UP001589797"/>
    </source>
</evidence>
<dbReference type="EMBL" id="JBHLWI010000050">
    <property type="protein sequence ID" value="MFC0264377.1"/>
    <property type="molecule type" value="Genomic_DNA"/>
</dbReference>
<protein>
    <submittedName>
        <fullName evidence="1">YHS domain-containing (Seleno)protein</fullName>
    </submittedName>
</protein>
<dbReference type="NCBIfam" id="NF041384">
    <property type="entry name" value="YHS_seleno_dom"/>
    <property type="match status" value="1"/>
</dbReference>
<name>A0ABV6FX49_9BACT</name>
<organism evidence="1 2">
    <name type="scientific">Fontibacter flavus</name>
    <dbReference type="NCBI Taxonomy" id="654838"/>
    <lineage>
        <taxon>Bacteria</taxon>
        <taxon>Pseudomonadati</taxon>
        <taxon>Bacteroidota</taxon>
        <taxon>Cytophagia</taxon>
        <taxon>Cytophagales</taxon>
        <taxon>Cyclobacteriaceae</taxon>
        <taxon>Fontibacter</taxon>
    </lineage>
</organism>
<comment type="caution">
    <text evidence="1">The sequence shown here is derived from an EMBL/GenBank/DDBJ whole genome shotgun (WGS) entry which is preliminary data.</text>
</comment>